<dbReference type="PANTHER" id="PTHR36115:SF4">
    <property type="entry name" value="MEMBRANE PROTEIN"/>
    <property type="match status" value="1"/>
</dbReference>
<organism evidence="8 9">
    <name type="scientific">Hwangdonia seohaensis</name>
    <dbReference type="NCBI Taxonomy" id="1240727"/>
    <lineage>
        <taxon>Bacteria</taxon>
        <taxon>Pseudomonadati</taxon>
        <taxon>Bacteroidota</taxon>
        <taxon>Flavobacteriia</taxon>
        <taxon>Flavobacteriales</taxon>
        <taxon>Flavobacteriaceae</taxon>
        <taxon>Hwangdonia</taxon>
    </lineage>
</organism>
<protein>
    <submittedName>
        <fullName evidence="8">RDD family protein</fullName>
    </submittedName>
</protein>
<evidence type="ECO:0000256" key="6">
    <source>
        <dbReference type="SAM" id="Phobius"/>
    </source>
</evidence>
<dbReference type="Pfam" id="PF06271">
    <property type="entry name" value="RDD"/>
    <property type="match status" value="1"/>
</dbReference>
<gene>
    <name evidence="8" type="ORF">ACFQ2E_01550</name>
</gene>
<dbReference type="EMBL" id="JBHTLJ010000001">
    <property type="protein sequence ID" value="MFD1161081.1"/>
    <property type="molecule type" value="Genomic_DNA"/>
</dbReference>
<keyword evidence="5 6" id="KW-0472">Membrane</keyword>
<keyword evidence="2" id="KW-1003">Cell membrane</keyword>
<dbReference type="InterPro" id="IPR010432">
    <property type="entry name" value="RDD"/>
</dbReference>
<evidence type="ECO:0000313" key="9">
    <source>
        <dbReference type="Proteomes" id="UP001597163"/>
    </source>
</evidence>
<feature type="transmembrane region" description="Helical" evidence="6">
    <location>
        <begin position="20"/>
        <end position="48"/>
    </location>
</feature>
<evidence type="ECO:0000256" key="2">
    <source>
        <dbReference type="ARBA" id="ARBA00022475"/>
    </source>
</evidence>
<dbReference type="PANTHER" id="PTHR36115">
    <property type="entry name" value="PROLINE-RICH ANTIGEN HOMOLOG-RELATED"/>
    <property type="match status" value="1"/>
</dbReference>
<keyword evidence="3 6" id="KW-0812">Transmembrane</keyword>
<proteinExistence type="predicted"/>
<dbReference type="InterPro" id="IPR051791">
    <property type="entry name" value="Pra-immunoreactive"/>
</dbReference>
<evidence type="ECO:0000256" key="1">
    <source>
        <dbReference type="ARBA" id="ARBA00004651"/>
    </source>
</evidence>
<keyword evidence="4 6" id="KW-1133">Transmembrane helix</keyword>
<comment type="caution">
    <text evidence="8">The sequence shown here is derived from an EMBL/GenBank/DDBJ whole genome shotgun (WGS) entry which is preliminary data.</text>
</comment>
<feature type="domain" description="RDD" evidence="7">
    <location>
        <begin position="13"/>
        <end position="132"/>
    </location>
</feature>
<evidence type="ECO:0000313" key="8">
    <source>
        <dbReference type="EMBL" id="MFD1161081.1"/>
    </source>
</evidence>
<dbReference type="RefSeq" id="WP_311935429.1">
    <property type="nucleotide sequence ID" value="NZ_JAVSCK010000001.1"/>
</dbReference>
<evidence type="ECO:0000256" key="5">
    <source>
        <dbReference type="ARBA" id="ARBA00023136"/>
    </source>
</evidence>
<keyword evidence="9" id="KW-1185">Reference proteome</keyword>
<comment type="subcellular location">
    <subcellularLocation>
        <location evidence="1">Cell membrane</location>
        <topology evidence="1">Multi-pass membrane protein</topology>
    </subcellularLocation>
</comment>
<accession>A0ABW3R7M0</accession>
<feature type="transmembrane region" description="Helical" evidence="6">
    <location>
        <begin position="68"/>
        <end position="85"/>
    </location>
</feature>
<evidence type="ECO:0000256" key="3">
    <source>
        <dbReference type="ARBA" id="ARBA00022692"/>
    </source>
</evidence>
<dbReference type="Proteomes" id="UP001597163">
    <property type="component" value="Unassembled WGS sequence"/>
</dbReference>
<sequence length="175" mass="19962">MTNQNFKVTPDLYATKGNRFANYIVDLLAIILVFWIVVFGAFYLFYSFATDTTPADNLIFYMENLNPLLDRLITAIVLAFVYFSIEMLTKGRSIGKYITKTKVVLADGTKPTASDYLKRSFSRMIPFEALSFLGSQSRGWHDTISKTFVVNIDKFEAKKKTFNELDQIGVAQETE</sequence>
<name>A0ABW3R7M0_9FLAO</name>
<evidence type="ECO:0000256" key="4">
    <source>
        <dbReference type="ARBA" id="ARBA00022989"/>
    </source>
</evidence>
<evidence type="ECO:0000259" key="7">
    <source>
        <dbReference type="Pfam" id="PF06271"/>
    </source>
</evidence>
<reference evidence="9" key="1">
    <citation type="journal article" date="2019" name="Int. J. Syst. Evol. Microbiol.">
        <title>The Global Catalogue of Microorganisms (GCM) 10K type strain sequencing project: providing services to taxonomists for standard genome sequencing and annotation.</title>
        <authorList>
            <consortium name="The Broad Institute Genomics Platform"/>
            <consortium name="The Broad Institute Genome Sequencing Center for Infectious Disease"/>
            <person name="Wu L."/>
            <person name="Ma J."/>
        </authorList>
    </citation>
    <scope>NUCLEOTIDE SEQUENCE [LARGE SCALE GENOMIC DNA]</scope>
    <source>
        <strain evidence="9">CCUG 63246</strain>
    </source>
</reference>